<evidence type="ECO:0000313" key="2">
    <source>
        <dbReference type="Proteomes" id="UP001597476"/>
    </source>
</evidence>
<organism evidence="1 2">
    <name type="scientific">Hyunsoonleella rubra</name>
    <dbReference type="NCBI Taxonomy" id="1737062"/>
    <lineage>
        <taxon>Bacteria</taxon>
        <taxon>Pseudomonadati</taxon>
        <taxon>Bacteroidota</taxon>
        <taxon>Flavobacteriia</taxon>
        <taxon>Flavobacteriales</taxon>
        <taxon>Flavobacteriaceae</taxon>
    </lineage>
</organism>
<dbReference type="RefSeq" id="WP_380291045.1">
    <property type="nucleotide sequence ID" value="NZ_JBHULY010000016.1"/>
</dbReference>
<dbReference type="Proteomes" id="UP001597476">
    <property type="component" value="Unassembled WGS sequence"/>
</dbReference>
<reference evidence="2" key="1">
    <citation type="journal article" date="2019" name="Int. J. Syst. Evol. Microbiol.">
        <title>The Global Catalogue of Microorganisms (GCM) 10K type strain sequencing project: providing services to taxonomists for standard genome sequencing and annotation.</title>
        <authorList>
            <consortium name="The Broad Institute Genomics Platform"/>
            <consortium name="The Broad Institute Genome Sequencing Center for Infectious Disease"/>
            <person name="Wu L."/>
            <person name="Ma J."/>
        </authorList>
    </citation>
    <scope>NUCLEOTIDE SEQUENCE [LARGE SCALE GENOMIC DNA]</scope>
    <source>
        <strain evidence="2">KCTC 42398</strain>
    </source>
</reference>
<dbReference type="EMBL" id="JBHULY010000016">
    <property type="protein sequence ID" value="MFD2726271.1"/>
    <property type="molecule type" value="Genomic_DNA"/>
</dbReference>
<evidence type="ECO:0000313" key="1">
    <source>
        <dbReference type="EMBL" id="MFD2726271.1"/>
    </source>
</evidence>
<comment type="caution">
    <text evidence="1">The sequence shown here is derived from an EMBL/GenBank/DDBJ whole genome shotgun (WGS) entry which is preliminary data.</text>
</comment>
<name>A0ABW5TB80_9FLAO</name>
<sequence length="130" mass="14971">MELKFQEKINKIDDCPANNESGDKNLYRFILSVPMNSDSFKPHSLIYKPKFDNICIAWGLSTYDSLKSANEALQNLPKKTREKFTAIAVSKITDEDGIKYSTKNKKHYTFFPKKEVNLLTKFVLVNQDGE</sequence>
<proteinExistence type="predicted"/>
<protein>
    <submittedName>
        <fullName evidence="1">Uncharacterized protein</fullName>
    </submittedName>
</protein>
<gene>
    <name evidence="1" type="ORF">ACFSR8_08595</name>
</gene>
<keyword evidence="2" id="KW-1185">Reference proteome</keyword>
<accession>A0ABW5TB80</accession>